<feature type="compositionally biased region" description="Basic and acidic residues" evidence="1">
    <location>
        <begin position="1"/>
        <end position="12"/>
    </location>
</feature>
<dbReference type="AlphaFoldDB" id="A0A6J4RVN5"/>
<name>A0A6J4RVN5_9ACTN</name>
<proteinExistence type="predicted"/>
<protein>
    <submittedName>
        <fullName evidence="2">Uncharacterized protein</fullName>
    </submittedName>
</protein>
<gene>
    <name evidence="2" type="ORF">AVDCRST_MAG02-4810</name>
</gene>
<feature type="compositionally biased region" description="Basic and acidic residues" evidence="1">
    <location>
        <begin position="79"/>
        <end position="108"/>
    </location>
</feature>
<feature type="non-terminal residue" evidence="2">
    <location>
        <position position="1"/>
    </location>
</feature>
<organism evidence="2">
    <name type="scientific">uncultured Rubrobacteraceae bacterium</name>
    <dbReference type="NCBI Taxonomy" id="349277"/>
    <lineage>
        <taxon>Bacteria</taxon>
        <taxon>Bacillati</taxon>
        <taxon>Actinomycetota</taxon>
        <taxon>Rubrobacteria</taxon>
        <taxon>Rubrobacterales</taxon>
        <taxon>Rubrobacteraceae</taxon>
        <taxon>environmental samples</taxon>
    </lineage>
</organism>
<feature type="non-terminal residue" evidence="2">
    <location>
        <position position="108"/>
    </location>
</feature>
<dbReference type="EMBL" id="CADCVH010000131">
    <property type="protein sequence ID" value="CAA9483240.1"/>
    <property type="molecule type" value="Genomic_DNA"/>
</dbReference>
<feature type="region of interest" description="Disordered" evidence="1">
    <location>
        <begin position="1"/>
        <end position="108"/>
    </location>
</feature>
<evidence type="ECO:0000256" key="1">
    <source>
        <dbReference type="SAM" id="MobiDB-lite"/>
    </source>
</evidence>
<sequence length="108" mass="11380">GGHQERWRDPPSRRRGRARGAGPGLAGADLQRLRRRAQHLVLGGGPGGRRRPDGGRGVGRLPGLPLGLPHRHPGQGAALHREHRDAGGRGAHRPEGRAEHAEDVGGGV</sequence>
<reference evidence="2" key="1">
    <citation type="submission" date="2020-02" db="EMBL/GenBank/DDBJ databases">
        <authorList>
            <person name="Meier V. D."/>
        </authorList>
    </citation>
    <scope>NUCLEOTIDE SEQUENCE</scope>
    <source>
        <strain evidence="2">AVDCRST_MAG02</strain>
    </source>
</reference>
<evidence type="ECO:0000313" key="2">
    <source>
        <dbReference type="EMBL" id="CAA9483240.1"/>
    </source>
</evidence>
<accession>A0A6J4RVN5</accession>